<dbReference type="GO" id="GO:0003676">
    <property type="term" value="F:nucleic acid binding"/>
    <property type="evidence" value="ECO:0007669"/>
    <property type="project" value="InterPro"/>
</dbReference>
<evidence type="ECO:0000256" key="2">
    <source>
        <dbReference type="ARBA" id="ARBA00022741"/>
    </source>
</evidence>
<evidence type="ECO:0000256" key="4">
    <source>
        <dbReference type="ARBA" id="ARBA00022840"/>
    </source>
</evidence>
<comment type="caution">
    <text evidence="9">The sequence shown here is derived from an EMBL/GenBank/DDBJ whole genome shotgun (WGS) entry which is preliminary data.</text>
</comment>
<keyword evidence="10" id="KW-1185">Reference proteome</keyword>
<keyword evidence="3" id="KW-0378">Hydrolase</keyword>
<dbReference type="EMBL" id="SNYM01000019">
    <property type="protein sequence ID" value="TDQ45565.1"/>
    <property type="molecule type" value="Genomic_DNA"/>
</dbReference>
<comment type="cofactor">
    <cofactor evidence="1">
        <name>[4Fe-4S] cluster</name>
        <dbReference type="ChEBI" id="CHEBI:49883"/>
    </cofactor>
</comment>
<evidence type="ECO:0000256" key="6">
    <source>
        <dbReference type="ARBA" id="ARBA00044969"/>
    </source>
</evidence>
<dbReference type="InterPro" id="IPR011545">
    <property type="entry name" value="DEAD/DEAH_box_helicase_dom"/>
</dbReference>
<dbReference type="InterPro" id="IPR006555">
    <property type="entry name" value="ATP-dep_Helicase_C"/>
</dbReference>
<evidence type="ECO:0000256" key="1">
    <source>
        <dbReference type="ARBA" id="ARBA00001966"/>
    </source>
</evidence>
<feature type="domain" description="Helicase ATP-binding" evidence="8">
    <location>
        <begin position="18"/>
        <end position="280"/>
    </location>
</feature>
<dbReference type="PROSITE" id="PS51193">
    <property type="entry name" value="HELICASE_ATP_BIND_2"/>
    <property type="match status" value="1"/>
</dbReference>
<keyword evidence="2" id="KW-0547">Nucleotide-binding</keyword>
<dbReference type="InterPro" id="IPR014001">
    <property type="entry name" value="Helicase_ATP-bd"/>
</dbReference>
<dbReference type="Gene3D" id="3.40.50.300">
    <property type="entry name" value="P-loop containing nucleotide triphosphate hydrolases"/>
    <property type="match status" value="2"/>
</dbReference>
<evidence type="ECO:0000313" key="10">
    <source>
        <dbReference type="Proteomes" id="UP000295375"/>
    </source>
</evidence>
<comment type="similarity">
    <text evidence="5">Belongs to the helicase family. DinG subfamily.</text>
</comment>
<name>A0A4R6UKD4_9GAMM</name>
<dbReference type="InterPro" id="IPR045028">
    <property type="entry name" value="DinG/Rad3-like"/>
</dbReference>
<dbReference type="PANTHER" id="PTHR11472">
    <property type="entry name" value="DNA REPAIR DEAD HELICASE RAD3/XP-D SUBFAMILY MEMBER"/>
    <property type="match status" value="1"/>
</dbReference>
<dbReference type="RefSeq" id="WP_198325206.1">
    <property type="nucleotide sequence ID" value="NZ_CP037953.1"/>
</dbReference>
<evidence type="ECO:0000256" key="7">
    <source>
        <dbReference type="ARBA" id="ARBA00048954"/>
    </source>
</evidence>
<dbReference type="GO" id="GO:0016818">
    <property type="term" value="F:hydrolase activity, acting on acid anhydrides, in phosphorus-containing anhydrides"/>
    <property type="evidence" value="ECO:0007669"/>
    <property type="project" value="InterPro"/>
</dbReference>
<dbReference type="EC" id="5.6.2.3" evidence="6"/>
<evidence type="ECO:0000256" key="3">
    <source>
        <dbReference type="ARBA" id="ARBA00022801"/>
    </source>
</evidence>
<evidence type="ECO:0000259" key="8">
    <source>
        <dbReference type="PROSITE" id="PS51193"/>
    </source>
</evidence>
<dbReference type="SUPFAM" id="SSF52540">
    <property type="entry name" value="P-loop containing nucleoside triphosphate hydrolases"/>
    <property type="match status" value="1"/>
</dbReference>
<dbReference type="InterPro" id="IPR027417">
    <property type="entry name" value="P-loop_NTPase"/>
</dbReference>
<evidence type="ECO:0000313" key="9">
    <source>
        <dbReference type="EMBL" id="TDQ45565.1"/>
    </source>
</evidence>
<dbReference type="GO" id="GO:0005524">
    <property type="term" value="F:ATP binding"/>
    <property type="evidence" value="ECO:0007669"/>
    <property type="project" value="UniProtKB-KW"/>
</dbReference>
<dbReference type="FunFam" id="3.40.50.300:FF:000466">
    <property type="entry name" value="ATP-dependent DNA helicase"/>
    <property type="match status" value="1"/>
</dbReference>
<protein>
    <recommendedName>
        <fullName evidence="6">DNA 5'-3' helicase</fullName>
        <ecNumber evidence="6">5.6.2.3</ecNumber>
    </recommendedName>
</protein>
<gene>
    <name evidence="9" type="ORF">EV696_11933</name>
</gene>
<dbReference type="Pfam" id="PF00270">
    <property type="entry name" value="DEAD"/>
    <property type="match status" value="1"/>
</dbReference>
<dbReference type="GO" id="GO:0043139">
    <property type="term" value="F:5'-3' DNA helicase activity"/>
    <property type="evidence" value="ECO:0007669"/>
    <property type="project" value="UniProtKB-EC"/>
</dbReference>
<reference evidence="9 10" key="1">
    <citation type="submission" date="2019-03" db="EMBL/GenBank/DDBJ databases">
        <title>Genomic Encyclopedia of Type Strains, Phase IV (KMG-IV): sequencing the most valuable type-strain genomes for metagenomic binning, comparative biology and taxonomic classification.</title>
        <authorList>
            <person name="Goeker M."/>
        </authorList>
    </citation>
    <scope>NUCLEOTIDE SEQUENCE [LARGE SCALE GENOMIC DNA]</scope>
    <source>
        <strain evidence="9 10">DSM 103792</strain>
    </source>
</reference>
<accession>A0A4R6UKD4</accession>
<dbReference type="InterPro" id="IPR014013">
    <property type="entry name" value="Helic_SF1/SF2_ATP-bd_DinG/Rad3"/>
</dbReference>
<dbReference type="Pfam" id="PF13307">
    <property type="entry name" value="Helicase_C_2"/>
    <property type="match status" value="1"/>
</dbReference>
<sequence length="644" mass="71676">MSSTKYSASAYALGDHGPFADRASDFRARPAQLQMAEVVEQALAERETVVIEAGTGTGKTFAYLVPALLAGERVIISTGTKNLQDQLFHRDLPTVSQALNVKPRAALLKGRNNYLCLYRLEQARTSGRLPTRESVRSLRLVEQWSRGTHSGDLSECVGLSDDDPITGFVTSTSENCLGGDCPYYGDCHVIKARRTAMEAEIVVVNHHLLLADLALKEEGFGELLPGAAAVIVDEAHQLAETASTFFGQAISSRQLLEFVRDIETEAKAHADDQTELFDALRGISKAVADIRLLLGKDRQRAPLQFFLNRRDWQQQIELLESDLLTCREQLEIAADRSEGLANGLARVEALMAKLASITTANDPDNVRWFETYKQGFALNSTPLLVAESFQRQASRYKNAAWIFTSATLSVNKAFKHFTEQLGLEEAKTVLLDSPFDYPRQSMLFVPQGLPEPDAPHYLESLLEVTLPLLQASEGRAFLLFTSYRALQWMAQELPQRIPYPVLVQGSQPRNRLLDTFRKMGNAVLLGTSSFWEGVDVRGDALSLVIIDKLPFSAPDDPVLRARMDACRRNGGEPFNDMQLPRAVITLKQGAGRLIRDITDTGVLTIADPRLFTRPYGKVFLNSLPPMPVTRQLSDVRRFFLRHEK</sequence>
<dbReference type="SMART" id="SM00487">
    <property type="entry name" value="DEXDc"/>
    <property type="match status" value="1"/>
</dbReference>
<comment type="catalytic activity">
    <reaction evidence="7">
        <text>ATP + H2O = ADP + phosphate + H(+)</text>
        <dbReference type="Rhea" id="RHEA:13065"/>
        <dbReference type="ChEBI" id="CHEBI:15377"/>
        <dbReference type="ChEBI" id="CHEBI:15378"/>
        <dbReference type="ChEBI" id="CHEBI:30616"/>
        <dbReference type="ChEBI" id="CHEBI:43474"/>
        <dbReference type="ChEBI" id="CHEBI:456216"/>
        <dbReference type="EC" id="5.6.2.3"/>
    </reaction>
</comment>
<dbReference type="GO" id="GO:0006281">
    <property type="term" value="P:DNA repair"/>
    <property type="evidence" value="ECO:0007669"/>
    <property type="project" value="TreeGrafter"/>
</dbReference>
<dbReference type="PANTHER" id="PTHR11472:SF34">
    <property type="entry name" value="REGULATOR OF TELOMERE ELONGATION HELICASE 1"/>
    <property type="match status" value="1"/>
</dbReference>
<keyword evidence="4" id="KW-0067">ATP-binding</keyword>
<keyword evidence="9" id="KW-0347">Helicase</keyword>
<proteinExistence type="inferred from homology"/>
<dbReference type="SMART" id="SM00491">
    <property type="entry name" value="HELICc2"/>
    <property type="match status" value="1"/>
</dbReference>
<dbReference type="AlphaFoldDB" id="A0A4R6UKD4"/>
<dbReference type="Proteomes" id="UP000295375">
    <property type="component" value="Unassembled WGS sequence"/>
</dbReference>
<organism evidence="9 10">
    <name type="scientific">Permianibacter aggregans</name>
    <dbReference type="NCBI Taxonomy" id="1510150"/>
    <lineage>
        <taxon>Bacteria</taxon>
        <taxon>Pseudomonadati</taxon>
        <taxon>Pseudomonadota</taxon>
        <taxon>Gammaproteobacteria</taxon>
        <taxon>Pseudomonadales</taxon>
        <taxon>Pseudomonadaceae</taxon>
        <taxon>Permianibacter</taxon>
    </lineage>
</organism>
<evidence type="ECO:0000256" key="5">
    <source>
        <dbReference type="ARBA" id="ARBA00038058"/>
    </source>
</evidence>